<feature type="region of interest" description="Disordered" evidence="1">
    <location>
        <begin position="135"/>
        <end position="162"/>
    </location>
</feature>
<gene>
    <name evidence="2" type="ORF">U9M48_008798</name>
</gene>
<protein>
    <submittedName>
        <fullName evidence="2">Uncharacterized protein</fullName>
    </submittedName>
</protein>
<proteinExistence type="predicted"/>
<keyword evidence="3" id="KW-1185">Reference proteome</keyword>
<organism evidence="2 3">
    <name type="scientific">Paspalum notatum var. saurae</name>
    <dbReference type="NCBI Taxonomy" id="547442"/>
    <lineage>
        <taxon>Eukaryota</taxon>
        <taxon>Viridiplantae</taxon>
        <taxon>Streptophyta</taxon>
        <taxon>Embryophyta</taxon>
        <taxon>Tracheophyta</taxon>
        <taxon>Spermatophyta</taxon>
        <taxon>Magnoliopsida</taxon>
        <taxon>Liliopsida</taxon>
        <taxon>Poales</taxon>
        <taxon>Poaceae</taxon>
        <taxon>PACMAD clade</taxon>
        <taxon>Panicoideae</taxon>
        <taxon>Andropogonodae</taxon>
        <taxon>Paspaleae</taxon>
        <taxon>Paspalinae</taxon>
        <taxon>Paspalum</taxon>
    </lineage>
</organism>
<evidence type="ECO:0000313" key="3">
    <source>
        <dbReference type="Proteomes" id="UP001341281"/>
    </source>
</evidence>
<feature type="compositionally biased region" description="Polar residues" evidence="1">
    <location>
        <begin position="1"/>
        <end position="13"/>
    </location>
</feature>
<feature type="compositionally biased region" description="Pro residues" evidence="1">
    <location>
        <begin position="41"/>
        <end position="63"/>
    </location>
</feature>
<evidence type="ECO:0000313" key="2">
    <source>
        <dbReference type="EMBL" id="WVZ58532.1"/>
    </source>
</evidence>
<evidence type="ECO:0000256" key="1">
    <source>
        <dbReference type="SAM" id="MobiDB-lite"/>
    </source>
</evidence>
<dbReference type="AlphaFoldDB" id="A0AAQ3SR74"/>
<dbReference type="Proteomes" id="UP001341281">
    <property type="component" value="Chromosome 02"/>
</dbReference>
<feature type="compositionally biased region" description="Low complexity" evidence="1">
    <location>
        <begin position="146"/>
        <end position="161"/>
    </location>
</feature>
<feature type="region of interest" description="Disordered" evidence="1">
    <location>
        <begin position="1"/>
        <end position="65"/>
    </location>
</feature>
<accession>A0AAQ3SR74</accession>
<reference evidence="2 3" key="1">
    <citation type="submission" date="2024-02" db="EMBL/GenBank/DDBJ databases">
        <title>High-quality chromosome-scale genome assembly of Pensacola bahiagrass (Paspalum notatum Flugge var. saurae).</title>
        <authorList>
            <person name="Vega J.M."/>
            <person name="Podio M."/>
            <person name="Orjuela J."/>
            <person name="Siena L.A."/>
            <person name="Pessino S.C."/>
            <person name="Combes M.C."/>
            <person name="Mariac C."/>
            <person name="Albertini E."/>
            <person name="Pupilli F."/>
            <person name="Ortiz J.P.A."/>
            <person name="Leblanc O."/>
        </authorList>
    </citation>
    <scope>NUCLEOTIDE SEQUENCE [LARGE SCALE GENOMIC DNA]</scope>
    <source>
        <strain evidence="2">R1</strain>
        <tissue evidence="2">Leaf</tissue>
    </source>
</reference>
<dbReference type="EMBL" id="CP144746">
    <property type="protein sequence ID" value="WVZ58532.1"/>
    <property type="molecule type" value="Genomic_DNA"/>
</dbReference>
<sequence>MPYAPTPTSLPTQHPTPAVAAAPRVPPDPAARCSSRRRPSVPAPPRSRLPLPPCAATEPPIPHPCAAAEQPLVAVPAPHGASRPCATADPPPVSVPCRQPAGPYLHGNPRCRLPPLWQAVPPAVLAGPRLLGRLRRLPPPPPRKGAPPASSAGSAACVASPHHMGSPRGLPLPFSSLSAFRFSSVTLPKREFLNEVDKFLKNQRGWSWNESASLTVVTDTVYNKHSASTSKGFGKNEQGIFFY</sequence>
<name>A0AAQ3SR74_PASNO</name>